<dbReference type="EMBL" id="VGIR01000177">
    <property type="protein sequence ID" value="MBM3332928.1"/>
    <property type="molecule type" value="Genomic_DNA"/>
</dbReference>
<dbReference type="Pfam" id="PF13712">
    <property type="entry name" value="Glyco_tranf_2_5"/>
    <property type="match status" value="1"/>
</dbReference>
<evidence type="ECO:0000259" key="1">
    <source>
        <dbReference type="Pfam" id="PF13712"/>
    </source>
</evidence>
<dbReference type="CDD" id="cd00761">
    <property type="entry name" value="Glyco_tranf_GTA_type"/>
    <property type="match status" value="1"/>
</dbReference>
<accession>A0A937XGF4</accession>
<name>A0A937XGF4_UNCW3</name>
<comment type="caution">
    <text evidence="2">The sequence shown here is derived from an EMBL/GenBank/DDBJ whole genome shotgun (WGS) entry which is preliminary data.</text>
</comment>
<dbReference type="AlphaFoldDB" id="A0A937XGF4"/>
<feature type="domain" description="Streptomycin biosynthesis protein StrF" evidence="1">
    <location>
        <begin position="28"/>
        <end position="201"/>
    </location>
</feature>
<sequence length="280" mass="32519">MQVRSHAGVDDRRRKELVVSSPRFKASIVICYNSLDQYEKAVGYIDTQSIRQEIEIIGIDNTDRRFPSAAKALNSGASAARGEIVVFMHQDLYLIERDAIEKIHRRLTPTNKPTLLGVAGFLRDEGEVVFNLYHGEGRIQRAKRFDPERLYAVETVDECLFACKKEVWEQYRFDEDTCDDWHFYAVDLSYQIALDAGTVVVYPLALWHYSWGVRSREFYIGLCRMCGKYRGRLKRINSTCIQIGTTFWGCHYLLLRYDASEMVGMMARFLRKVAPRAWRS</sequence>
<dbReference type="InterPro" id="IPR029044">
    <property type="entry name" value="Nucleotide-diphossugar_trans"/>
</dbReference>
<dbReference type="Proteomes" id="UP000779900">
    <property type="component" value="Unassembled WGS sequence"/>
</dbReference>
<evidence type="ECO:0000313" key="3">
    <source>
        <dbReference type="Proteomes" id="UP000779900"/>
    </source>
</evidence>
<gene>
    <name evidence="2" type="ORF">FJY68_13965</name>
</gene>
<proteinExistence type="predicted"/>
<reference evidence="2" key="1">
    <citation type="submission" date="2019-03" db="EMBL/GenBank/DDBJ databases">
        <title>Lake Tanganyika Metagenome-Assembled Genomes (MAGs).</title>
        <authorList>
            <person name="Tran P."/>
        </authorList>
    </citation>
    <scope>NUCLEOTIDE SEQUENCE</scope>
    <source>
        <strain evidence="2">K_DeepCast_150m_m2_040</strain>
    </source>
</reference>
<protein>
    <recommendedName>
        <fullName evidence="1">Streptomycin biosynthesis protein StrF domain-containing protein</fullName>
    </recommendedName>
</protein>
<organism evidence="2 3">
    <name type="scientific">candidate division WOR-3 bacterium</name>
    <dbReference type="NCBI Taxonomy" id="2052148"/>
    <lineage>
        <taxon>Bacteria</taxon>
        <taxon>Bacteria division WOR-3</taxon>
    </lineage>
</organism>
<evidence type="ECO:0000313" key="2">
    <source>
        <dbReference type="EMBL" id="MBM3332928.1"/>
    </source>
</evidence>
<dbReference type="SUPFAM" id="SSF53448">
    <property type="entry name" value="Nucleotide-diphospho-sugar transferases"/>
    <property type="match status" value="1"/>
</dbReference>
<dbReference type="InterPro" id="IPR059123">
    <property type="entry name" value="StrF_dom"/>
</dbReference>
<dbReference type="Gene3D" id="3.90.550.10">
    <property type="entry name" value="Spore Coat Polysaccharide Biosynthesis Protein SpsA, Chain A"/>
    <property type="match status" value="1"/>
</dbReference>